<evidence type="ECO:0008006" key="4">
    <source>
        <dbReference type="Google" id="ProtNLM"/>
    </source>
</evidence>
<dbReference type="RefSeq" id="WP_397064875.1">
    <property type="nucleotide sequence ID" value="NZ_JBIRYL010000010.1"/>
</dbReference>
<dbReference type="EMBL" id="JBIRYL010000010">
    <property type="protein sequence ID" value="MFI2232952.1"/>
    <property type="molecule type" value="Genomic_DNA"/>
</dbReference>
<gene>
    <name evidence="2" type="ORF">ACH49Z_24175</name>
</gene>
<feature type="compositionally biased region" description="Basic and acidic residues" evidence="1">
    <location>
        <begin position="10"/>
        <end position="24"/>
    </location>
</feature>
<dbReference type="Proteomes" id="UP001611494">
    <property type="component" value="Unassembled WGS sequence"/>
</dbReference>
<protein>
    <recommendedName>
        <fullName evidence="4">DUF4254 domain-containing protein</fullName>
    </recommendedName>
</protein>
<sequence>MLVGPRLRRSFPDRRAAHAAHHPEGGVMVRRPQPGPGASCLPTATQLLYAVGGRRAEGPVCSLASALSDSYRLEAGLAGIRLQSRRRALIAEIDAWSSRHLPAPTAGSRVYECTLGELIDVIAAGAARAFHLLRHDDPAGDLMHAEWTRLAELQLTYRDLVHDIESGRCCLPAEQRLRVVHAQMPYRLPVGTGESQ</sequence>
<organism evidence="2 3">
    <name type="scientific">Nocardia testacea</name>
    <dbReference type="NCBI Taxonomy" id="248551"/>
    <lineage>
        <taxon>Bacteria</taxon>
        <taxon>Bacillati</taxon>
        <taxon>Actinomycetota</taxon>
        <taxon>Actinomycetes</taxon>
        <taxon>Mycobacteriales</taxon>
        <taxon>Nocardiaceae</taxon>
        <taxon>Nocardia</taxon>
    </lineage>
</organism>
<feature type="region of interest" description="Disordered" evidence="1">
    <location>
        <begin position="1"/>
        <end position="34"/>
    </location>
</feature>
<evidence type="ECO:0000256" key="1">
    <source>
        <dbReference type="SAM" id="MobiDB-lite"/>
    </source>
</evidence>
<evidence type="ECO:0000313" key="3">
    <source>
        <dbReference type="Proteomes" id="UP001611494"/>
    </source>
</evidence>
<comment type="caution">
    <text evidence="2">The sequence shown here is derived from an EMBL/GenBank/DDBJ whole genome shotgun (WGS) entry which is preliminary data.</text>
</comment>
<accession>A0ABW7W6N7</accession>
<name>A0ABW7W6N7_9NOCA</name>
<reference evidence="2 3" key="1">
    <citation type="submission" date="2024-10" db="EMBL/GenBank/DDBJ databases">
        <title>The Natural Products Discovery Center: Release of the First 8490 Sequenced Strains for Exploring Actinobacteria Biosynthetic Diversity.</title>
        <authorList>
            <person name="Kalkreuter E."/>
            <person name="Kautsar S.A."/>
            <person name="Yang D."/>
            <person name="Bader C.D."/>
            <person name="Teijaro C.N."/>
            <person name="Fluegel L."/>
            <person name="Davis C.M."/>
            <person name="Simpson J.R."/>
            <person name="Lauterbach L."/>
            <person name="Steele A.D."/>
            <person name="Gui C."/>
            <person name="Meng S."/>
            <person name="Li G."/>
            <person name="Viehrig K."/>
            <person name="Ye F."/>
            <person name="Su P."/>
            <person name="Kiefer A.F."/>
            <person name="Nichols A."/>
            <person name="Cepeda A.J."/>
            <person name="Yan W."/>
            <person name="Fan B."/>
            <person name="Jiang Y."/>
            <person name="Adhikari A."/>
            <person name="Zheng C.-J."/>
            <person name="Schuster L."/>
            <person name="Cowan T.M."/>
            <person name="Smanski M.J."/>
            <person name="Chevrette M.G."/>
            <person name="De Carvalho L.P.S."/>
            <person name="Shen B."/>
        </authorList>
    </citation>
    <scope>NUCLEOTIDE SEQUENCE [LARGE SCALE GENOMIC DNA]</scope>
    <source>
        <strain evidence="2 3">NPDC019377</strain>
    </source>
</reference>
<proteinExistence type="predicted"/>
<evidence type="ECO:0000313" key="2">
    <source>
        <dbReference type="EMBL" id="MFI2232952.1"/>
    </source>
</evidence>
<keyword evidence="3" id="KW-1185">Reference proteome</keyword>